<keyword evidence="5 6" id="KW-0472">Membrane</keyword>
<feature type="transmembrane region" description="Helical" evidence="6">
    <location>
        <begin position="16"/>
        <end position="35"/>
    </location>
</feature>
<reference evidence="8 9" key="1">
    <citation type="submission" date="2015-11" db="EMBL/GenBank/DDBJ databases">
        <title>Genomic analysis of 38 Legionella species identifies large and diverse effector repertoires.</title>
        <authorList>
            <person name="Burstein D."/>
            <person name="Amaro F."/>
            <person name="Zusman T."/>
            <person name="Lifshitz Z."/>
            <person name="Cohen O."/>
            <person name="Gilbert J.A."/>
            <person name="Pupko T."/>
            <person name="Shuman H.A."/>
            <person name="Segal G."/>
        </authorList>
    </citation>
    <scope>NUCLEOTIDE SEQUENCE [LARGE SCALE GENOMIC DNA]</scope>
    <source>
        <strain evidence="8 9">BL-540</strain>
    </source>
</reference>
<evidence type="ECO:0000313" key="9">
    <source>
        <dbReference type="Proteomes" id="UP000055035"/>
    </source>
</evidence>
<protein>
    <submittedName>
        <fullName evidence="8">Membrane protein YdfJ</fullName>
    </submittedName>
</protein>
<dbReference type="AlphaFoldDB" id="A0A0W0V7I1"/>
<dbReference type="RefSeq" id="WP_058469969.1">
    <property type="nucleotide sequence ID" value="NZ_CAAAIC010000007.1"/>
</dbReference>
<dbReference type="InterPro" id="IPR000731">
    <property type="entry name" value="SSD"/>
</dbReference>
<accession>A0A0W0V7I1</accession>
<dbReference type="PROSITE" id="PS50156">
    <property type="entry name" value="SSD"/>
    <property type="match status" value="1"/>
</dbReference>
<keyword evidence="4 6" id="KW-1133">Transmembrane helix</keyword>
<feature type="transmembrane region" description="Helical" evidence="6">
    <location>
        <begin position="582"/>
        <end position="605"/>
    </location>
</feature>
<evidence type="ECO:0000313" key="8">
    <source>
        <dbReference type="EMBL" id="KTD16087.1"/>
    </source>
</evidence>
<name>A0A0W0V7I1_9GAMM</name>
<evidence type="ECO:0000256" key="4">
    <source>
        <dbReference type="ARBA" id="ARBA00022989"/>
    </source>
</evidence>
<evidence type="ECO:0000256" key="6">
    <source>
        <dbReference type="SAM" id="Phobius"/>
    </source>
</evidence>
<dbReference type="PANTHER" id="PTHR33406:SF13">
    <property type="entry name" value="MEMBRANE PROTEIN YDFJ"/>
    <property type="match status" value="1"/>
</dbReference>
<feature type="transmembrane region" description="Helical" evidence="6">
    <location>
        <begin position="617"/>
        <end position="634"/>
    </location>
</feature>
<feature type="transmembrane region" description="Helical" evidence="6">
    <location>
        <begin position="312"/>
        <end position="333"/>
    </location>
</feature>
<evidence type="ECO:0000259" key="7">
    <source>
        <dbReference type="PROSITE" id="PS50156"/>
    </source>
</evidence>
<feature type="transmembrane region" description="Helical" evidence="6">
    <location>
        <begin position="178"/>
        <end position="197"/>
    </location>
</feature>
<feature type="transmembrane region" description="Helical" evidence="6">
    <location>
        <begin position="368"/>
        <end position="386"/>
    </location>
</feature>
<dbReference type="STRING" id="456.Ljor_0393"/>
<keyword evidence="3 6" id="KW-0812">Transmembrane</keyword>
<dbReference type="OrthoDB" id="7051771at2"/>
<feature type="transmembrane region" description="Helical" evidence="6">
    <location>
        <begin position="556"/>
        <end position="576"/>
    </location>
</feature>
<dbReference type="SUPFAM" id="SSF82866">
    <property type="entry name" value="Multidrug efflux transporter AcrB transmembrane domain"/>
    <property type="match status" value="2"/>
</dbReference>
<comment type="subcellular location">
    <subcellularLocation>
        <location evidence="1">Cell membrane</location>
        <topology evidence="1">Multi-pass membrane protein</topology>
    </subcellularLocation>
</comment>
<dbReference type="Gene3D" id="1.20.1640.10">
    <property type="entry name" value="Multidrug efflux transporter AcrB transmembrane domain"/>
    <property type="match status" value="2"/>
</dbReference>
<dbReference type="PANTHER" id="PTHR33406">
    <property type="entry name" value="MEMBRANE PROTEIN MJ1562-RELATED"/>
    <property type="match status" value="1"/>
</dbReference>
<evidence type="ECO:0000256" key="5">
    <source>
        <dbReference type="ARBA" id="ARBA00023136"/>
    </source>
</evidence>
<gene>
    <name evidence="8" type="primary">ydfJ</name>
    <name evidence="8" type="ORF">Ljor_0393</name>
</gene>
<proteinExistence type="predicted"/>
<dbReference type="Pfam" id="PF03176">
    <property type="entry name" value="MMPL"/>
    <property type="match status" value="2"/>
</dbReference>
<dbReference type="PATRIC" id="fig|456.5.peg.418"/>
<keyword evidence="9" id="KW-1185">Reference proteome</keyword>
<comment type="caution">
    <text evidence="8">The sequence shown here is derived from an EMBL/GenBank/DDBJ whole genome shotgun (WGS) entry which is preliminary data.</text>
</comment>
<feature type="transmembrane region" description="Helical" evidence="6">
    <location>
        <begin position="232"/>
        <end position="254"/>
    </location>
</feature>
<sequence>MEKHLFYKFGNLIYPLRWYLISLWLLMLLACLPFLPHIISPFKSTGFIDEHSESAKTQELINHNLNYNNENKFIIMFHSDTLKASNPLFIKKIKWSLSPLKNFPIENKIIFPSENKKQISKDKHTAYAVVIVKSPISLNSQLLDQFTNSIRKPTNMTVEMGGQPLFMKAVNKQTQVDLYRADFFATPVAIITMLFVFGSLIAAFLPVFLGGGCALIILCSLYFLGQVWTLSIYTLNIALLLGLCLSLDYSLFIINRFREELENGLSVREAIAVTVETAGKAIFFSGLAVLVSLSALFLFPINILFSMAMGGMSAVLVAVFTAVIVLPAILAVLKSRINLFSIHFSRKHEVRHSRVWHWLAEKVVGHPLLFLFPILILLLALGYPFLSAKFGVSDYKILPKDSESRAFFNSYSQSFNIKELSAIQILVQTKGDVLSRKNLSRLYDLVQQLKKYPGVDQIRGIVSSDADLNKNQYYKLYSAPKKMLSGAVKILLDTTTGHSFTVMTVISKYAPESEKNSDLVESLRNLNMPGLKLSYAGTPVSNYDVLKRISESLPLALIWIMVFTYLILLLLLRSLFLPVKAILMNLISLSACYGALVLVFQEGYLSHYLHFEPQGSLDISLLVIIFCALFGFSMDYEVFLLSRIKEAHETTQDTNKAIVFGIERSSRIITSAALIVIVICGSFLVADVLMVKAFGLGIAVAIFVDAFLIRTLLVPSTMAILQSLNWYLPRWMDKILPKL</sequence>
<keyword evidence="2" id="KW-1003">Cell membrane</keyword>
<dbReference type="PROSITE" id="PS51257">
    <property type="entry name" value="PROKAR_LIPOPROTEIN"/>
    <property type="match status" value="1"/>
</dbReference>
<evidence type="ECO:0000256" key="1">
    <source>
        <dbReference type="ARBA" id="ARBA00004651"/>
    </source>
</evidence>
<dbReference type="EMBL" id="LNYJ01000011">
    <property type="protein sequence ID" value="KTD16087.1"/>
    <property type="molecule type" value="Genomic_DNA"/>
</dbReference>
<dbReference type="InterPro" id="IPR050545">
    <property type="entry name" value="Mycobact_MmpL"/>
</dbReference>
<dbReference type="InterPro" id="IPR004869">
    <property type="entry name" value="MMPL_dom"/>
</dbReference>
<feature type="transmembrane region" description="Helical" evidence="6">
    <location>
        <begin position="668"/>
        <end position="686"/>
    </location>
</feature>
<organism evidence="8 9">
    <name type="scientific">Legionella jordanis</name>
    <dbReference type="NCBI Taxonomy" id="456"/>
    <lineage>
        <taxon>Bacteria</taxon>
        <taxon>Pseudomonadati</taxon>
        <taxon>Pseudomonadota</taxon>
        <taxon>Gammaproteobacteria</taxon>
        <taxon>Legionellales</taxon>
        <taxon>Legionellaceae</taxon>
        <taxon>Legionella</taxon>
    </lineage>
</organism>
<evidence type="ECO:0000256" key="3">
    <source>
        <dbReference type="ARBA" id="ARBA00022692"/>
    </source>
</evidence>
<feature type="domain" description="SSD" evidence="7">
    <location>
        <begin position="221"/>
        <end position="332"/>
    </location>
</feature>
<evidence type="ECO:0000256" key="2">
    <source>
        <dbReference type="ARBA" id="ARBA00022475"/>
    </source>
</evidence>
<feature type="transmembrane region" description="Helical" evidence="6">
    <location>
        <begin position="203"/>
        <end position="225"/>
    </location>
</feature>
<dbReference type="Proteomes" id="UP000055035">
    <property type="component" value="Unassembled WGS sequence"/>
</dbReference>
<dbReference type="GO" id="GO:0005886">
    <property type="term" value="C:plasma membrane"/>
    <property type="evidence" value="ECO:0007669"/>
    <property type="project" value="UniProtKB-SubCell"/>
</dbReference>
<feature type="transmembrane region" description="Helical" evidence="6">
    <location>
        <begin position="282"/>
        <end position="305"/>
    </location>
</feature>